<feature type="compositionally biased region" description="Polar residues" evidence="5">
    <location>
        <begin position="249"/>
        <end position="260"/>
    </location>
</feature>
<dbReference type="Pfam" id="PF03108">
    <property type="entry name" value="DBD_Tnp_Mut"/>
    <property type="match status" value="1"/>
</dbReference>
<feature type="compositionally biased region" description="Low complexity" evidence="5">
    <location>
        <begin position="140"/>
        <end position="157"/>
    </location>
</feature>
<evidence type="ECO:0000259" key="6">
    <source>
        <dbReference type="PROSITE" id="PS50966"/>
    </source>
</evidence>
<comment type="caution">
    <text evidence="7">The sequence shown here is derived from an EMBL/GenBank/DDBJ whole genome shotgun (WGS) entry which is preliminary data.</text>
</comment>
<dbReference type="Pfam" id="PF04434">
    <property type="entry name" value="SWIM"/>
    <property type="match status" value="1"/>
</dbReference>
<dbReference type="Gramene" id="mRNA:HanXRQr2_Chr10g0461491">
    <property type="protein sequence ID" value="CDS:HanXRQr2_Chr10g0461491.1"/>
    <property type="gene ID" value="HanXRQr2_Chr10g0461491"/>
</dbReference>
<dbReference type="GO" id="GO:0008270">
    <property type="term" value="F:zinc ion binding"/>
    <property type="evidence" value="ECO:0007669"/>
    <property type="project" value="UniProtKB-KW"/>
</dbReference>
<keyword evidence="8" id="KW-1185">Reference proteome</keyword>
<dbReference type="SMART" id="SM00666">
    <property type="entry name" value="PB1"/>
    <property type="match status" value="1"/>
</dbReference>
<feature type="region of interest" description="Disordered" evidence="5">
    <location>
        <begin position="872"/>
        <end position="916"/>
    </location>
</feature>
<feature type="compositionally biased region" description="Basic and acidic residues" evidence="5">
    <location>
        <begin position="272"/>
        <end position="282"/>
    </location>
</feature>
<reference evidence="7" key="2">
    <citation type="submission" date="2020-06" db="EMBL/GenBank/DDBJ databases">
        <title>Helianthus annuus Genome sequencing and assembly Release 2.</title>
        <authorList>
            <person name="Gouzy J."/>
            <person name="Langlade N."/>
            <person name="Munos S."/>
        </authorList>
    </citation>
    <scope>NUCLEOTIDE SEQUENCE</scope>
    <source>
        <tissue evidence="7">Leaves</tissue>
    </source>
</reference>
<dbReference type="InterPro" id="IPR004332">
    <property type="entry name" value="Transposase_MuDR"/>
</dbReference>
<dbReference type="EMBL" id="MNCJ02000325">
    <property type="protein sequence ID" value="KAF5788209.1"/>
    <property type="molecule type" value="Genomic_DNA"/>
</dbReference>
<dbReference type="PROSITE" id="PS50966">
    <property type="entry name" value="ZF_SWIM"/>
    <property type="match status" value="1"/>
</dbReference>
<keyword evidence="1" id="KW-0479">Metal-binding</keyword>
<feature type="compositionally biased region" description="Polar residues" evidence="5">
    <location>
        <begin position="194"/>
        <end position="203"/>
    </location>
</feature>
<organism evidence="7 8">
    <name type="scientific">Helianthus annuus</name>
    <name type="common">Common sunflower</name>
    <dbReference type="NCBI Taxonomy" id="4232"/>
    <lineage>
        <taxon>Eukaryota</taxon>
        <taxon>Viridiplantae</taxon>
        <taxon>Streptophyta</taxon>
        <taxon>Embryophyta</taxon>
        <taxon>Tracheophyta</taxon>
        <taxon>Spermatophyta</taxon>
        <taxon>Magnoliopsida</taxon>
        <taxon>eudicotyledons</taxon>
        <taxon>Gunneridae</taxon>
        <taxon>Pentapetalae</taxon>
        <taxon>asterids</taxon>
        <taxon>campanulids</taxon>
        <taxon>Asterales</taxon>
        <taxon>Asteraceae</taxon>
        <taxon>Asteroideae</taxon>
        <taxon>Heliantheae alliance</taxon>
        <taxon>Heliantheae</taxon>
        <taxon>Helianthus</taxon>
    </lineage>
</organism>
<feature type="region of interest" description="Disordered" evidence="5">
    <location>
        <begin position="108"/>
        <end position="294"/>
    </location>
</feature>
<dbReference type="AlphaFoldDB" id="A0A9K3N630"/>
<reference evidence="7" key="1">
    <citation type="journal article" date="2017" name="Nature">
        <title>The sunflower genome provides insights into oil metabolism, flowering and Asterid evolution.</title>
        <authorList>
            <person name="Badouin H."/>
            <person name="Gouzy J."/>
            <person name="Grassa C.J."/>
            <person name="Murat F."/>
            <person name="Staton S.E."/>
            <person name="Cottret L."/>
            <person name="Lelandais-Briere C."/>
            <person name="Owens G.L."/>
            <person name="Carrere S."/>
            <person name="Mayjonade B."/>
            <person name="Legrand L."/>
            <person name="Gill N."/>
            <person name="Kane N.C."/>
            <person name="Bowers J.E."/>
            <person name="Hubner S."/>
            <person name="Bellec A."/>
            <person name="Berard A."/>
            <person name="Berges H."/>
            <person name="Blanchet N."/>
            <person name="Boniface M.C."/>
            <person name="Brunel D."/>
            <person name="Catrice O."/>
            <person name="Chaidir N."/>
            <person name="Claudel C."/>
            <person name="Donnadieu C."/>
            <person name="Faraut T."/>
            <person name="Fievet G."/>
            <person name="Helmstetter N."/>
            <person name="King M."/>
            <person name="Knapp S.J."/>
            <person name="Lai Z."/>
            <person name="Le Paslier M.C."/>
            <person name="Lippi Y."/>
            <person name="Lorenzon L."/>
            <person name="Mandel J.R."/>
            <person name="Marage G."/>
            <person name="Marchand G."/>
            <person name="Marquand E."/>
            <person name="Bret-Mestries E."/>
            <person name="Morien E."/>
            <person name="Nambeesan S."/>
            <person name="Nguyen T."/>
            <person name="Pegot-Espagnet P."/>
            <person name="Pouilly N."/>
            <person name="Raftis F."/>
            <person name="Sallet E."/>
            <person name="Schiex T."/>
            <person name="Thomas J."/>
            <person name="Vandecasteele C."/>
            <person name="Vares D."/>
            <person name="Vear F."/>
            <person name="Vautrin S."/>
            <person name="Crespi M."/>
            <person name="Mangin B."/>
            <person name="Burke J.M."/>
            <person name="Salse J."/>
            <person name="Munos S."/>
            <person name="Vincourt P."/>
            <person name="Rieseberg L.H."/>
            <person name="Langlade N.B."/>
        </authorList>
    </citation>
    <scope>NUCLEOTIDE SEQUENCE</scope>
    <source>
        <tissue evidence="7">Leaves</tissue>
    </source>
</reference>
<name>A0A9K3N630_HELAN</name>
<evidence type="ECO:0000256" key="1">
    <source>
        <dbReference type="ARBA" id="ARBA00022723"/>
    </source>
</evidence>
<dbReference type="Pfam" id="PF00564">
    <property type="entry name" value="PB1"/>
    <property type="match status" value="1"/>
</dbReference>
<dbReference type="InterPro" id="IPR018289">
    <property type="entry name" value="MULE_transposase_dom"/>
</dbReference>
<evidence type="ECO:0000313" key="8">
    <source>
        <dbReference type="Proteomes" id="UP000215914"/>
    </source>
</evidence>
<evidence type="ECO:0000256" key="2">
    <source>
        <dbReference type="ARBA" id="ARBA00022771"/>
    </source>
</evidence>
<gene>
    <name evidence="7" type="ORF">HanXRQr2_Chr10g0461491</name>
</gene>
<protein>
    <submittedName>
        <fullName evidence="7">Transcription factor interactor and regulator CCHC(Zn) family</fullName>
    </submittedName>
</protein>
<accession>A0A9K3N630</accession>
<dbReference type="SUPFAM" id="SSF54277">
    <property type="entry name" value="CAD &amp; PB1 domains"/>
    <property type="match status" value="1"/>
</dbReference>
<evidence type="ECO:0000256" key="5">
    <source>
        <dbReference type="SAM" id="MobiDB-lite"/>
    </source>
</evidence>
<evidence type="ECO:0000313" key="7">
    <source>
        <dbReference type="EMBL" id="KAF5788209.1"/>
    </source>
</evidence>
<dbReference type="SMART" id="SM00575">
    <property type="entry name" value="ZnF_PMZ"/>
    <property type="match status" value="1"/>
</dbReference>
<dbReference type="OrthoDB" id="125347at2759"/>
<dbReference type="PANTHER" id="PTHR31973">
    <property type="entry name" value="POLYPROTEIN, PUTATIVE-RELATED"/>
    <property type="match status" value="1"/>
</dbReference>
<keyword evidence="3" id="KW-0862">Zinc</keyword>
<dbReference type="Pfam" id="PF10551">
    <property type="entry name" value="MULE"/>
    <property type="match status" value="1"/>
</dbReference>
<dbReference type="PANTHER" id="PTHR31973:SF149">
    <property type="entry name" value="SWIM-TYPE DOMAIN-CONTAINING PROTEIN"/>
    <property type="match status" value="1"/>
</dbReference>
<dbReference type="InterPro" id="IPR007527">
    <property type="entry name" value="Znf_SWIM"/>
</dbReference>
<feature type="region of interest" description="Disordered" evidence="5">
    <location>
        <begin position="954"/>
        <end position="973"/>
    </location>
</feature>
<dbReference type="InterPro" id="IPR000270">
    <property type="entry name" value="PB1_dom"/>
</dbReference>
<keyword evidence="2 4" id="KW-0863">Zinc-finger</keyword>
<feature type="domain" description="SWIM-type" evidence="6">
    <location>
        <begin position="736"/>
        <end position="776"/>
    </location>
</feature>
<dbReference type="Proteomes" id="UP000215914">
    <property type="component" value="Unassembled WGS sequence"/>
</dbReference>
<feature type="compositionally biased region" description="Basic and acidic residues" evidence="5">
    <location>
        <begin position="901"/>
        <end position="916"/>
    </location>
</feature>
<evidence type="ECO:0000256" key="3">
    <source>
        <dbReference type="ARBA" id="ARBA00022833"/>
    </source>
</evidence>
<evidence type="ECO:0000256" key="4">
    <source>
        <dbReference type="PROSITE-ProRule" id="PRU00325"/>
    </source>
</evidence>
<proteinExistence type="predicted"/>
<dbReference type="InterPro" id="IPR006564">
    <property type="entry name" value="Znf_PMZ"/>
</dbReference>
<sequence>MAKGKLILICQSGGEFVTNEDGTMSYKGGEANAANITSETPFNDLKLNLAETCDLNQDTLNVKYFLPGNKRNLITVKNDKDLKRMIEFHGDAITAEVFVSGTPGFNHMKNDEAVDDENIEQVKAGPKKNKKPKKEDKVVKSPIVTPARTPRRSAAAAKIDASKEKEIPKRKPKQKTVSSDDSKSEGSTSDSEQDNVTVDSDISSDYVPSRYSKRKTVNTSPADGVKKRRRTPTWKIGADGRPTIVSGYVGSNSRGSSGNEKSQRKSGRLAAKRVDFHEHDDFAGPSSDDDMSPETLVSSWKSAVTGAGQQFTDVHEFQETLQKYAIANDFDFKLRRNDKSRVVGECSSEGCSWKFNAVWVPSTESFKIQTMNNVHTCDKQSKNSLLDTIKEKLRDSPHLKPKEIAKGLLKRLESKSKSNHTQVIPGTVISREQFHGSDKDAYNKLPWFCEKIKVTNPGSIANLVIDENKRFKALFVSFYASLWGFQNGCRPLLFLEATSLRSKYGEVLITANAIDGNDEFFLVAFAIVDVEDDNNWRWFLEQLKAAIVNTQQPITFVFDREKNLKPYIVEVFQDSHIGYSIYHLLESFKRNVKGPFHGDGKSFLPAYLLDAAHAIRPAGFKKLTEQMKQISAGAYDWVMQIEPQHWTASSFKGERYNYIKDDVSEPISKLMKDYRELPILHKIDAIIRTMIDGIDDAKFDGSMWSTHLTPSKEKQLQEEIAKSRGLKVLISSDTLFEVREDLTHVVNIGNWSCTCLGWKETGLPCRHALAVCTATGKNMYEFCSNDFTVDAYRLTYVESITPVPIDKDEGENEQDLKVLTAGGEKEQTLKVETAGGENEQALKVGGGNEEVGEKVEVVDEKGEEKMEIEVEVETTGGENEEGGKIEDEKEEVEITGGENEEGGKMEGQKEEVEKDEGVFVLPPIPAKPVDVMEEKMDWDETDMETKRTVTCTKCKQPGHNKKSCDMYQAPQAC</sequence>
<feature type="compositionally biased region" description="Basic and acidic residues" evidence="5">
    <location>
        <begin position="160"/>
        <end position="169"/>
    </location>
</feature>